<dbReference type="AlphaFoldDB" id="A0A0A8YAI6"/>
<evidence type="ECO:0000313" key="1">
    <source>
        <dbReference type="EMBL" id="JAD22924.1"/>
    </source>
</evidence>
<reference evidence="1" key="1">
    <citation type="submission" date="2014-09" db="EMBL/GenBank/DDBJ databases">
        <authorList>
            <person name="Magalhaes I.L.F."/>
            <person name="Oliveira U."/>
            <person name="Santos F.R."/>
            <person name="Vidigal T.H.D.A."/>
            <person name="Brescovit A.D."/>
            <person name="Santos A.J."/>
        </authorList>
    </citation>
    <scope>NUCLEOTIDE SEQUENCE</scope>
    <source>
        <tissue evidence="1">Shoot tissue taken approximately 20 cm above the soil surface</tissue>
    </source>
</reference>
<reference evidence="1" key="2">
    <citation type="journal article" date="2015" name="Data Brief">
        <title>Shoot transcriptome of the giant reed, Arundo donax.</title>
        <authorList>
            <person name="Barrero R.A."/>
            <person name="Guerrero F.D."/>
            <person name="Moolhuijzen P."/>
            <person name="Goolsby J.A."/>
            <person name="Tidwell J."/>
            <person name="Bellgard S.E."/>
            <person name="Bellgard M.I."/>
        </authorList>
    </citation>
    <scope>NUCLEOTIDE SEQUENCE</scope>
    <source>
        <tissue evidence="1">Shoot tissue taken approximately 20 cm above the soil surface</tissue>
    </source>
</reference>
<sequence length="45" mass="5491">MKDLQNFENSLINRFTFDFDYLQVFRNCFLPFPLYVLAPQKKAEE</sequence>
<proteinExistence type="predicted"/>
<accession>A0A0A8YAI6</accession>
<name>A0A0A8YAI6_ARUDO</name>
<protein>
    <submittedName>
        <fullName evidence="1">Uncharacterized protein</fullName>
    </submittedName>
</protein>
<dbReference type="EMBL" id="GBRH01274971">
    <property type="protein sequence ID" value="JAD22924.1"/>
    <property type="molecule type" value="Transcribed_RNA"/>
</dbReference>
<organism evidence="1">
    <name type="scientific">Arundo donax</name>
    <name type="common">Giant reed</name>
    <name type="synonym">Donax arundinaceus</name>
    <dbReference type="NCBI Taxonomy" id="35708"/>
    <lineage>
        <taxon>Eukaryota</taxon>
        <taxon>Viridiplantae</taxon>
        <taxon>Streptophyta</taxon>
        <taxon>Embryophyta</taxon>
        <taxon>Tracheophyta</taxon>
        <taxon>Spermatophyta</taxon>
        <taxon>Magnoliopsida</taxon>
        <taxon>Liliopsida</taxon>
        <taxon>Poales</taxon>
        <taxon>Poaceae</taxon>
        <taxon>PACMAD clade</taxon>
        <taxon>Arundinoideae</taxon>
        <taxon>Arundineae</taxon>
        <taxon>Arundo</taxon>
    </lineage>
</organism>